<feature type="chain" id="PRO_5015721510" description="Translation initiation factor IF-2" evidence="2">
    <location>
        <begin position="21"/>
        <end position="106"/>
    </location>
</feature>
<feature type="region of interest" description="Disordered" evidence="1">
    <location>
        <begin position="30"/>
        <end position="106"/>
    </location>
</feature>
<evidence type="ECO:0000313" key="4">
    <source>
        <dbReference type="Proteomes" id="UP000239772"/>
    </source>
</evidence>
<accession>A0A2T1HUT8</accession>
<dbReference type="Proteomes" id="UP000239772">
    <property type="component" value="Unassembled WGS sequence"/>
</dbReference>
<evidence type="ECO:0000256" key="2">
    <source>
        <dbReference type="SAM" id="SignalP"/>
    </source>
</evidence>
<proteinExistence type="predicted"/>
<feature type="compositionally biased region" description="Gly residues" evidence="1">
    <location>
        <begin position="96"/>
        <end position="106"/>
    </location>
</feature>
<organism evidence="3 4">
    <name type="scientific">Alsobacter soli</name>
    <dbReference type="NCBI Taxonomy" id="2109933"/>
    <lineage>
        <taxon>Bacteria</taxon>
        <taxon>Pseudomonadati</taxon>
        <taxon>Pseudomonadota</taxon>
        <taxon>Alphaproteobacteria</taxon>
        <taxon>Hyphomicrobiales</taxon>
        <taxon>Alsobacteraceae</taxon>
        <taxon>Alsobacter</taxon>
    </lineage>
</organism>
<evidence type="ECO:0000256" key="1">
    <source>
        <dbReference type="SAM" id="MobiDB-lite"/>
    </source>
</evidence>
<name>A0A2T1HUT8_9HYPH</name>
<dbReference type="EMBL" id="PVZS01000008">
    <property type="protein sequence ID" value="PSC05404.1"/>
    <property type="molecule type" value="Genomic_DNA"/>
</dbReference>
<feature type="compositionally biased region" description="Low complexity" evidence="1">
    <location>
        <begin position="31"/>
        <end position="65"/>
    </location>
</feature>
<gene>
    <name evidence="3" type="ORF">SLNSH_09420</name>
</gene>
<evidence type="ECO:0008006" key="5">
    <source>
        <dbReference type="Google" id="ProtNLM"/>
    </source>
</evidence>
<sequence length="106" mass="10495">MRFVVPALAALIAVASTPLAAQQIGAPLTTQPAAQKAGKPAKPAKGAVKAKPGAPAQASAAGSRQPKWEDAPMPKPLPEKDSSFSWPSGGVRPTVGNGGGGMAIGF</sequence>
<keyword evidence="4" id="KW-1185">Reference proteome</keyword>
<comment type="caution">
    <text evidence="3">The sequence shown here is derived from an EMBL/GenBank/DDBJ whole genome shotgun (WGS) entry which is preliminary data.</text>
</comment>
<evidence type="ECO:0000313" key="3">
    <source>
        <dbReference type="EMBL" id="PSC05404.1"/>
    </source>
</evidence>
<feature type="compositionally biased region" description="Basic and acidic residues" evidence="1">
    <location>
        <begin position="66"/>
        <end position="82"/>
    </location>
</feature>
<dbReference type="RefSeq" id="WP_106336414.1">
    <property type="nucleotide sequence ID" value="NZ_PVZS01000008.1"/>
</dbReference>
<dbReference type="AlphaFoldDB" id="A0A2T1HUT8"/>
<feature type="signal peptide" evidence="2">
    <location>
        <begin position="1"/>
        <end position="20"/>
    </location>
</feature>
<protein>
    <recommendedName>
        <fullName evidence="5">Translation initiation factor IF-2</fullName>
    </recommendedName>
</protein>
<keyword evidence="2" id="KW-0732">Signal</keyword>
<reference evidence="4" key="1">
    <citation type="submission" date="2018-03" db="EMBL/GenBank/DDBJ databases">
        <authorList>
            <person name="Sun L."/>
            <person name="Liu H."/>
            <person name="Chen W."/>
            <person name="Huang K."/>
            <person name="Liu W."/>
            <person name="Gao X."/>
        </authorList>
    </citation>
    <scope>NUCLEOTIDE SEQUENCE [LARGE SCALE GENOMIC DNA]</scope>
    <source>
        <strain evidence="4">SH9</strain>
    </source>
</reference>